<gene>
    <name evidence="2" type="ORF">JQN70_14485</name>
</gene>
<reference evidence="2" key="1">
    <citation type="submission" date="2021-02" db="EMBL/GenBank/DDBJ databases">
        <title>Phycicoccus sp. MQZ13P-5T, whole genome shotgun sequence.</title>
        <authorList>
            <person name="Tuo L."/>
        </authorList>
    </citation>
    <scope>NUCLEOTIDE SEQUENCE</scope>
    <source>
        <strain evidence="2">MQZ13P-5</strain>
    </source>
</reference>
<organism evidence="2 3">
    <name type="scientific">Phycicoccus sonneratiae</name>
    <dbReference type="NCBI Taxonomy" id="2807628"/>
    <lineage>
        <taxon>Bacteria</taxon>
        <taxon>Bacillati</taxon>
        <taxon>Actinomycetota</taxon>
        <taxon>Actinomycetes</taxon>
        <taxon>Micrococcales</taxon>
        <taxon>Intrasporangiaceae</taxon>
        <taxon>Phycicoccus</taxon>
    </lineage>
</organism>
<feature type="region of interest" description="Disordered" evidence="1">
    <location>
        <begin position="15"/>
        <end position="38"/>
    </location>
</feature>
<evidence type="ECO:0000256" key="1">
    <source>
        <dbReference type="SAM" id="MobiDB-lite"/>
    </source>
</evidence>
<name>A0ABS2CNZ6_9MICO</name>
<dbReference type="RefSeq" id="WP_204132072.1">
    <property type="nucleotide sequence ID" value="NZ_JAFDVD010000016.1"/>
</dbReference>
<comment type="caution">
    <text evidence="2">The sequence shown here is derived from an EMBL/GenBank/DDBJ whole genome shotgun (WGS) entry which is preliminary data.</text>
</comment>
<dbReference type="Proteomes" id="UP001430172">
    <property type="component" value="Unassembled WGS sequence"/>
</dbReference>
<evidence type="ECO:0000313" key="3">
    <source>
        <dbReference type="Proteomes" id="UP001430172"/>
    </source>
</evidence>
<proteinExistence type="predicted"/>
<evidence type="ECO:0000313" key="2">
    <source>
        <dbReference type="EMBL" id="MBM6401602.1"/>
    </source>
</evidence>
<sequence>MSDFDISPARLTSMAGTHADAATEVAGTAPAQPVRVDGGEGGPHVLLMLADLGADADALAQLNTGTASALRAVAADTQTTDAEAAAVLRQSAAPICTPAS</sequence>
<protein>
    <submittedName>
        <fullName evidence="2">Uncharacterized protein</fullName>
    </submittedName>
</protein>
<keyword evidence="3" id="KW-1185">Reference proteome</keyword>
<dbReference type="EMBL" id="JAFDVD010000016">
    <property type="protein sequence ID" value="MBM6401602.1"/>
    <property type="molecule type" value="Genomic_DNA"/>
</dbReference>
<accession>A0ABS2CNZ6</accession>